<organism evidence="3 5">
    <name type="scientific">Escherichia coli</name>
    <dbReference type="NCBI Taxonomy" id="562"/>
    <lineage>
        <taxon>Bacteria</taxon>
        <taxon>Pseudomonadati</taxon>
        <taxon>Pseudomonadota</taxon>
        <taxon>Gammaproteobacteria</taxon>
        <taxon>Enterobacterales</taxon>
        <taxon>Enterobacteriaceae</taxon>
        <taxon>Escherichia</taxon>
    </lineage>
</organism>
<dbReference type="InterPro" id="IPR014462">
    <property type="entry name" value="Phage_Mu_Gp45"/>
</dbReference>
<protein>
    <submittedName>
        <fullName evidence="3 4">Baseplate assembly protein</fullName>
    </submittedName>
</protein>
<dbReference type="AlphaFoldDB" id="A0A0P7LHZ7"/>
<reference evidence="3 5" key="1">
    <citation type="journal article" date="2015" name="Front. Microbiol.">
        <title>Genetic determinants of heat resistance in Escherichia coli.</title>
        <authorList>
            <person name="Mercer R.G."/>
            <person name="Zheng J."/>
            <person name="Garcia-Hernandez R."/>
            <person name="Ruan L."/>
            <person name="Ganzle M.G."/>
            <person name="McMullen L.M."/>
        </authorList>
    </citation>
    <scope>NUCLEOTIDE SEQUENCE [LARGE SCALE GENOMIC DNA]</scope>
    <source>
        <strain evidence="3 5">AW1.3</strain>
    </source>
</reference>
<name>A0A0P7LHZ7_ECOLX</name>
<dbReference type="Proteomes" id="UP000050556">
    <property type="component" value="Unassembled WGS sequence"/>
</dbReference>
<evidence type="ECO:0000313" key="3">
    <source>
        <dbReference type="EMBL" id="KPO09477.1"/>
    </source>
</evidence>
<proteinExistence type="predicted"/>
<dbReference type="RefSeq" id="WP_023568807.1">
    <property type="nucleotide sequence ID" value="NZ_BFJQ01000111.1"/>
</dbReference>
<feature type="compositionally biased region" description="Basic and acidic residues" evidence="1">
    <location>
        <begin position="185"/>
        <end position="194"/>
    </location>
</feature>
<dbReference type="EMBL" id="LDYI01000116">
    <property type="protein sequence ID" value="KPO09477.1"/>
    <property type="molecule type" value="Genomic_DNA"/>
</dbReference>
<dbReference type="PIRSF" id="PIRSF012337">
    <property type="entry name" value="gp45"/>
    <property type="match status" value="1"/>
</dbReference>
<evidence type="ECO:0000313" key="6">
    <source>
        <dbReference type="Proteomes" id="UP001247581"/>
    </source>
</evidence>
<dbReference type="PATRIC" id="fig|562.7813.peg.3322"/>
<comment type="caution">
    <text evidence="3">The sequence shown here is derived from an EMBL/GenBank/DDBJ whole genome shotgun (WGS) entry which is preliminary data.</text>
</comment>
<evidence type="ECO:0000313" key="5">
    <source>
        <dbReference type="Proteomes" id="UP000050556"/>
    </source>
</evidence>
<dbReference type="EMBL" id="JANIDP010000136">
    <property type="protein sequence ID" value="MDR6049027.1"/>
    <property type="molecule type" value="Genomic_DNA"/>
</dbReference>
<feature type="region of interest" description="Disordered" evidence="1">
    <location>
        <begin position="172"/>
        <end position="194"/>
    </location>
</feature>
<dbReference type="InterPro" id="IPR053861">
    <property type="entry name" value="Phage_Mu_Gp45_N"/>
</dbReference>
<reference evidence="4 6" key="2">
    <citation type="submission" date="2022-07" db="EMBL/GenBank/DDBJ databases">
        <title>The wastewater resistome of Residential Aged Care Facilities indicates a role of antimicrobial stewardship in reducing resistance.</title>
        <authorList>
            <person name="Sapula S."/>
            <person name="Hart B.J."/>
            <person name="Henrietta V."/>
            <person name="Amsalu A."/>
            <person name="Jon W."/>
            <person name="Siderius N."/>
            <person name="Nguyen L."/>
            <person name="Turnidge J."/>
            <person name="Gerber C."/>
        </authorList>
    </citation>
    <scope>NUCLEOTIDE SEQUENCE [LARGE SCALE GENOMIC DNA]</scope>
    <source>
        <strain evidence="4 6">ECA685</strain>
    </source>
</reference>
<evidence type="ECO:0000259" key="2">
    <source>
        <dbReference type="Pfam" id="PF06890"/>
    </source>
</evidence>
<gene>
    <name evidence="3" type="ORF">ACU57_17065</name>
    <name evidence="4" type="ORF">NQD80_25335</name>
</gene>
<evidence type="ECO:0000313" key="4">
    <source>
        <dbReference type="EMBL" id="MDR6049027.1"/>
    </source>
</evidence>
<sequence>MKQLFKHAATRIAGMLGIGRITAMKDGGVVQSIQYQTPLEVASAPRMAEFGFSSGLPSGTDVVLAFIGGDRSSAVVIASNHQGFRHTGLKAGETVMYNQWGLNILLTEKGIFLDAKGQNVEVNNATNVTINASQGILANTPILRCTGDIVDNCETNTRTLKELRDAHNDHDHVVKNAQSGNDNIRSQKTEDQVT</sequence>
<feature type="domain" description="Bacteriophage Mu Gp45 N-terminal" evidence="2">
    <location>
        <begin position="19"/>
        <end position="82"/>
    </location>
</feature>
<dbReference type="Proteomes" id="UP001247581">
    <property type="component" value="Unassembled WGS sequence"/>
</dbReference>
<dbReference type="Pfam" id="PF06890">
    <property type="entry name" value="Phage_Mu_Gp45"/>
    <property type="match status" value="1"/>
</dbReference>
<accession>A0A0P7LHZ7</accession>
<evidence type="ECO:0000256" key="1">
    <source>
        <dbReference type="SAM" id="MobiDB-lite"/>
    </source>
</evidence>